<dbReference type="Gene3D" id="2.120.10.30">
    <property type="entry name" value="TolB, C-terminal domain"/>
    <property type="match status" value="1"/>
</dbReference>
<evidence type="ECO:0000256" key="1">
    <source>
        <dbReference type="ARBA" id="ARBA00009820"/>
    </source>
</evidence>
<dbReference type="InterPro" id="IPR011042">
    <property type="entry name" value="6-blade_b-propeller_TolB-like"/>
</dbReference>
<evidence type="ECO:0000313" key="3">
    <source>
        <dbReference type="EMBL" id="OGY64537.1"/>
    </source>
</evidence>
<comment type="caution">
    <text evidence="3">The sequence shown here is derived from an EMBL/GenBank/DDBJ whole genome shotgun (WGS) entry which is preliminary data.</text>
</comment>
<evidence type="ECO:0000313" key="4">
    <source>
        <dbReference type="Proteomes" id="UP000177960"/>
    </source>
</evidence>
<dbReference type="SUPFAM" id="SSF82171">
    <property type="entry name" value="DPP6 N-terminal domain-like"/>
    <property type="match status" value="1"/>
</dbReference>
<reference evidence="3 4" key="1">
    <citation type="journal article" date="2016" name="Nat. Commun.">
        <title>Thousands of microbial genomes shed light on interconnected biogeochemical processes in an aquifer system.</title>
        <authorList>
            <person name="Anantharaman K."/>
            <person name="Brown C.T."/>
            <person name="Hug L.A."/>
            <person name="Sharon I."/>
            <person name="Castelle C.J."/>
            <person name="Probst A.J."/>
            <person name="Thomas B.C."/>
            <person name="Singh A."/>
            <person name="Wilkins M.J."/>
            <person name="Karaoz U."/>
            <person name="Brodie E.L."/>
            <person name="Williams K.H."/>
            <person name="Hubbard S.S."/>
            <person name="Banfield J.F."/>
        </authorList>
    </citation>
    <scope>NUCLEOTIDE SEQUENCE [LARGE SCALE GENOMIC DNA]</scope>
</reference>
<protein>
    <recommendedName>
        <fullName evidence="5">Bacterial surface antigen (D15) domain-containing protein</fullName>
    </recommendedName>
</protein>
<sequence>MKRLVKQAFCALSIFLFNSCWAQAEYADPIIGLIFPGIGIEYVDRLPDGHLRKNKPRYGKFDWRPKESAHFIIYTYGNDELANFFLNEAEKVYAEFCVKPGVCYSADKFKIEIHSSARDFEETNLIFGLVPKGLGGRTEMIKRKRVTVAFRDSVVGFRRLLRHELAHRYHAELIKLSLFDLINGKDIPSWFIEGAAEHLSHKWDAAGELEIRDAYINDYLARPSDEMSWWSNGLVYKQGEFVLHYLAKKYQDKGDVVSAIFKESKELKFEEAFYKVIGKTLEEFDDELRQYIESRYYQIRAKTDIVGETKELDEAVLLAVNKESFVTRKNVFGRNRLSVNWTDGDRVYSKKLADDVRIKTVSIRGFGLEIEPEFGYQEQGASFASADVVVYAVDIGGKDAIISQQFSFDKKNKEFILGDKEIYRPEGIRDIQYPVVIGKDKIAFVGRKDVFAEIYVFDKSSNKLAQLTSARRTYRGLSYSEKLNLLVTSVENEISQSYDLAVYDLRKNDDFRLLAQTDENEFSAEFSPDGEKLLYVSDKGLVHNIYLYDFNRKENVQLTDVKIGVFRPHWFGGEGMLFNAFSEGRLFVKGAPVNISAEEVKFSSGADNNYPAGAVAENGLLIKKFSSYLPESEELSVFEAIASSDGTKALFLANKKLSMEKLKRGESEIEFYLADSASTETLKFTIEEFKRLEEFGKVEFLAGSNILLQKDITLIQQKKEGNSYYETEFDYKESYVYDWKSEKLYELEIEQPINLFGCPPTIFKISPESRYLAWTECTWNENSRIMIYDSLEKKKSELNAELYKVFDFEFTAGGELFVFDQYRTFRVSRIRAATNSQSVWNIESPDLTESENGLAWYPLPDGERIFFLSYREEQKSHELLMLDTRFSSASVISRNIPIIKQAAVMEDKFLVETVNQFGLKRILTVDKSGKVEIQDEALSYAVRRSSFSDAERNLLSRQELDASRKIKNKEKKLDRFPRLYDKHGAAVIGVNSRGGAGGFVVLEMVALDELNNKAVVANLFLQRFNQGFADVSYYNFTTGRSLNLNYWNFDANRQRLDVGIFQNIFIHPLINWDITLKEEYVSLNGNLLTQWWRTKLETTFSLDTTISDWHGPHSGFAVFSRMAVGLDNWSRYQGADANLDVRYYCPFTKRSGLAFKLAGGYSFGPTSTVFVWGGNSTFRGVPLFSQSGNAYALNSSELRFPMLDLVGAKISGPVDEAFQYLIRYFDVRGGLYNDVGDIWHTKKSVFGQEREKFKIQQSAGIFVNVPTAFGLNLRFNKGYVGEKGWNFWLGYNW</sequence>
<dbReference type="PANTHER" id="PTHR36842">
    <property type="entry name" value="PROTEIN TOLB HOMOLOG"/>
    <property type="match status" value="1"/>
</dbReference>
<feature type="chain" id="PRO_5009581843" description="Bacterial surface antigen (D15) domain-containing protein" evidence="2">
    <location>
        <begin position="23"/>
        <end position="1293"/>
    </location>
</feature>
<keyword evidence="2" id="KW-0732">Signal</keyword>
<name>A0A1G1ZL26_9BACT</name>
<evidence type="ECO:0000256" key="2">
    <source>
        <dbReference type="SAM" id="SignalP"/>
    </source>
</evidence>
<dbReference type="EMBL" id="MHJG01000002">
    <property type="protein sequence ID" value="OGY64537.1"/>
    <property type="molecule type" value="Genomic_DNA"/>
</dbReference>
<dbReference type="InterPro" id="IPR011659">
    <property type="entry name" value="WD40"/>
</dbReference>
<dbReference type="PANTHER" id="PTHR36842:SF1">
    <property type="entry name" value="PROTEIN TOLB"/>
    <property type="match status" value="1"/>
</dbReference>
<gene>
    <name evidence="3" type="ORF">A3B92_00155</name>
</gene>
<feature type="signal peptide" evidence="2">
    <location>
        <begin position="1"/>
        <end position="22"/>
    </location>
</feature>
<comment type="similarity">
    <text evidence="1">Belongs to the TolB family.</text>
</comment>
<dbReference type="Pfam" id="PF07676">
    <property type="entry name" value="PD40"/>
    <property type="match status" value="1"/>
</dbReference>
<dbReference type="STRING" id="1798404.A3B92_00155"/>
<evidence type="ECO:0008006" key="5">
    <source>
        <dbReference type="Google" id="ProtNLM"/>
    </source>
</evidence>
<accession>A0A1G1ZL26</accession>
<organism evidence="3 4">
    <name type="scientific">Candidatus Harrisonbacteria bacterium RIFCSPHIGHO2_02_FULL_42_16</name>
    <dbReference type="NCBI Taxonomy" id="1798404"/>
    <lineage>
        <taxon>Bacteria</taxon>
        <taxon>Candidatus Harrisoniibacteriota</taxon>
    </lineage>
</organism>
<proteinExistence type="inferred from homology"/>
<dbReference type="Proteomes" id="UP000177960">
    <property type="component" value="Unassembled WGS sequence"/>
</dbReference>